<keyword evidence="2" id="KW-0004">4Fe-4S</keyword>
<dbReference type="PROSITE" id="PS01278">
    <property type="entry name" value="MTTASE_RADICAL"/>
    <property type="match status" value="1"/>
</dbReference>
<dbReference type="InterPro" id="IPR022946">
    <property type="entry name" value="UPF0313"/>
</dbReference>
<dbReference type="Proteomes" id="UP000321408">
    <property type="component" value="Chromosome"/>
</dbReference>
<evidence type="ECO:0000313" key="9">
    <source>
        <dbReference type="EMBL" id="QEE15686.1"/>
    </source>
</evidence>
<dbReference type="GO" id="GO:0003824">
    <property type="term" value="F:catalytic activity"/>
    <property type="evidence" value="ECO:0007669"/>
    <property type="project" value="InterPro"/>
</dbReference>
<dbReference type="InterPro" id="IPR058240">
    <property type="entry name" value="rSAM_sf"/>
</dbReference>
<dbReference type="InterPro" id="IPR020612">
    <property type="entry name" value="Methylthiotransferase_CS"/>
</dbReference>
<evidence type="ECO:0000256" key="1">
    <source>
        <dbReference type="ARBA" id="ARBA00001966"/>
    </source>
</evidence>
<dbReference type="SFLD" id="SFLDG01069">
    <property type="entry name" value="UPF0313"/>
    <property type="match status" value="1"/>
</dbReference>
<evidence type="ECO:0000256" key="4">
    <source>
        <dbReference type="ARBA" id="ARBA00022723"/>
    </source>
</evidence>
<dbReference type="InterPro" id="IPR007197">
    <property type="entry name" value="rSAM"/>
</dbReference>
<dbReference type="EMBL" id="CP042905">
    <property type="protein sequence ID" value="QEE15686.1"/>
    <property type="molecule type" value="Genomic_DNA"/>
</dbReference>
<dbReference type="InterPro" id="IPR006638">
    <property type="entry name" value="Elp3/MiaA/NifB-like_rSAM"/>
</dbReference>
<dbReference type="OrthoDB" id="358785at2157"/>
<dbReference type="SMART" id="SM00729">
    <property type="entry name" value="Elp3"/>
    <property type="match status" value="1"/>
</dbReference>
<keyword evidence="5" id="KW-0408">Iron</keyword>
<gene>
    <name evidence="9" type="ORF">DSAG12_01513</name>
</gene>
<dbReference type="SFLD" id="SFLDS00029">
    <property type="entry name" value="Radical_SAM"/>
    <property type="match status" value="2"/>
</dbReference>
<evidence type="ECO:0000256" key="7">
    <source>
        <dbReference type="SAM" id="MobiDB-lite"/>
    </source>
</evidence>
<dbReference type="AlphaFoldDB" id="A0A5B9DAQ4"/>
<name>A0A5B9DAQ4_9ARCH</name>
<protein>
    <submittedName>
        <fullName evidence="9">YgiQ family radical SAM protein</fullName>
    </submittedName>
</protein>
<evidence type="ECO:0000256" key="2">
    <source>
        <dbReference type="ARBA" id="ARBA00022485"/>
    </source>
</evidence>
<dbReference type="GO" id="GO:0046872">
    <property type="term" value="F:metal ion binding"/>
    <property type="evidence" value="ECO:0007669"/>
    <property type="project" value="UniProtKB-KW"/>
</dbReference>
<dbReference type="RefSeq" id="WP_162306628.1">
    <property type="nucleotide sequence ID" value="NZ_CP042905.2"/>
</dbReference>
<proteinExistence type="predicted"/>
<dbReference type="SUPFAM" id="SSF102114">
    <property type="entry name" value="Radical SAM enzymes"/>
    <property type="match status" value="1"/>
</dbReference>
<dbReference type="Pfam" id="PF04055">
    <property type="entry name" value="Radical_SAM"/>
    <property type="match status" value="1"/>
</dbReference>
<evidence type="ECO:0000259" key="8">
    <source>
        <dbReference type="PROSITE" id="PS51918"/>
    </source>
</evidence>
<feature type="compositionally biased region" description="Basic and acidic residues" evidence="7">
    <location>
        <begin position="547"/>
        <end position="559"/>
    </location>
</feature>
<dbReference type="KEGG" id="psyt:DSAG12_01513"/>
<reference evidence="9 10" key="2">
    <citation type="journal article" date="2024" name="Int. J. Syst. Evol. Microbiol.">
        <title>Promethearchaeum syntrophicum gen. nov., sp. nov., an anaerobic, obligately syntrophic archaeon, the first isolate of the lineage 'Asgard' archaea, and proposal of the new archaeal phylum Promethearchaeota phyl. nov. and kingdom Promethearchaeati regn. nov.</title>
        <authorList>
            <person name="Imachi H."/>
            <person name="Nobu M.K."/>
            <person name="Kato S."/>
            <person name="Takaki Y."/>
            <person name="Miyazaki M."/>
            <person name="Miyata M."/>
            <person name="Ogawara M."/>
            <person name="Saito Y."/>
            <person name="Sakai S."/>
            <person name="Tahara Y.O."/>
            <person name="Takano Y."/>
            <person name="Tasumi E."/>
            <person name="Uematsu K."/>
            <person name="Yoshimura T."/>
            <person name="Itoh T."/>
            <person name="Ohkuma M."/>
            <person name="Takai K."/>
        </authorList>
    </citation>
    <scope>NUCLEOTIDE SEQUENCE [LARGE SCALE GENOMIC DNA]</scope>
    <source>
        <strain evidence="9 10">MK-D1</strain>
    </source>
</reference>
<dbReference type="GO" id="GO:0051539">
    <property type="term" value="F:4 iron, 4 sulfur cluster binding"/>
    <property type="evidence" value="ECO:0007669"/>
    <property type="project" value="UniProtKB-KW"/>
</dbReference>
<dbReference type="InterPro" id="IPR023404">
    <property type="entry name" value="rSAM_horseshoe"/>
</dbReference>
<dbReference type="GeneID" id="41329507"/>
<dbReference type="Pfam" id="PF08497">
    <property type="entry name" value="Radical_SAM_N"/>
    <property type="match status" value="1"/>
</dbReference>
<keyword evidence="10" id="KW-1185">Reference proteome</keyword>
<dbReference type="Pfam" id="PF11842">
    <property type="entry name" value="DUF3362"/>
    <property type="match status" value="1"/>
</dbReference>
<sequence>MISTDPNKKPFDVILVSGDYWADHPHSGIGVIARILEAEGFSIGILEKPDWRSTKDIKKFGLPNLFYGVTSGAIDSMLQNYTPLKKLRSEDPYKPFSSEIPDRAIIVYSQLIRRAQKEFSQGSFIPIIIGGVEASLRRFTHYDYWDNKVRRPILFDAKADLLVYGPGENQIKQIASRLKNKQGLENIAGTCLISKKSAESFGKVEFSKKLFEILPSYKEVTHDNKLFCKMQIQFSNQKNLVQQVDNRAIVQYKMHNYTSKELDALYELPFSYKIPEKFKEFQMTKFSIITHRGCFGNCSFCSIALHQGTKIISRSIENITSEIKRMTEFSDFKGYISDIGGPSANMYGMDCLNAYTCENNCIECSILNKSHENALELLQESRKIEGIKKTFVRSGIRYDLAIDYYEYLKELSEHHISGNLKIAPEHFSPKVSTLMNKPNDRFDEFKEKFDKINKPLKQHLKYYFITAHPGSTMEDVYDLRKKLEELGFQNTESIQIFTPTPMSISTCMYYTGLNPSTLEPVYIPYTYNEKKKQKNLLYPSNQYQIRKKSENKKEKKDEK</sequence>
<keyword evidence="4" id="KW-0479">Metal-binding</keyword>
<organism evidence="9 10">
    <name type="scientific">Promethearchaeum syntrophicum</name>
    <dbReference type="NCBI Taxonomy" id="2594042"/>
    <lineage>
        <taxon>Archaea</taxon>
        <taxon>Promethearchaeati</taxon>
        <taxon>Promethearchaeota</taxon>
        <taxon>Promethearchaeia</taxon>
        <taxon>Promethearchaeales</taxon>
        <taxon>Promethearchaeaceae</taxon>
        <taxon>Promethearchaeum</taxon>
    </lineage>
</organism>
<dbReference type="SFLD" id="SFLDG01082">
    <property type="entry name" value="B12-binding_domain_containing"/>
    <property type="match status" value="1"/>
</dbReference>
<comment type="cofactor">
    <cofactor evidence="1">
        <name>[4Fe-4S] cluster</name>
        <dbReference type="ChEBI" id="CHEBI:49883"/>
    </cofactor>
</comment>
<evidence type="ECO:0000256" key="6">
    <source>
        <dbReference type="ARBA" id="ARBA00023014"/>
    </source>
</evidence>
<feature type="region of interest" description="Disordered" evidence="7">
    <location>
        <begin position="538"/>
        <end position="559"/>
    </location>
</feature>
<dbReference type="Gene3D" id="3.80.30.20">
    <property type="entry name" value="tm_1862 like domain"/>
    <property type="match status" value="1"/>
</dbReference>
<evidence type="ECO:0000256" key="5">
    <source>
        <dbReference type="ARBA" id="ARBA00023004"/>
    </source>
</evidence>
<keyword evidence="6" id="KW-0411">Iron-sulfur</keyword>
<dbReference type="InterPro" id="IPR013704">
    <property type="entry name" value="UPF0313_N"/>
</dbReference>
<evidence type="ECO:0000256" key="3">
    <source>
        <dbReference type="ARBA" id="ARBA00022691"/>
    </source>
</evidence>
<accession>A0A5B9DAQ4</accession>
<dbReference type="PANTHER" id="PTHR32331">
    <property type="entry name" value="UPF0313 PROTEIN YGIQ"/>
    <property type="match status" value="1"/>
</dbReference>
<keyword evidence="3" id="KW-0949">S-adenosyl-L-methionine</keyword>
<reference evidence="9 10" key="1">
    <citation type="journal article" date="2020" name="Nature">
        <title>Isolation of an archaeon at the prokaryote-eukaryote interface.</title>
        <authorList>
            <person name="Imachi H."/>
            <person name="Nobu M.K."/>
            <person name="Nakahara N."/>
            <person name="Morono Y."/>
            <person name="Ogawara M."/>
            <person name="Takaki Y."/>
            <person name="Takano Y."/>
            <person name="Uematsu K."/>
            <person name="Ikuta T."/>
            <person name="Ito M."/>
            <person name="Matsui Y."/>
            <person name="Miyazaki M."/>
            <person name="Murata K."/>
            <person name="Saito Y."/>
            <person name="Sakai S."/>
            <person name="Song C."/>
            <person name="Tasumi E."/>
            <person name="Yamanaka Y."/>
            <person name="Yamaguchi T."/>
            <person name="Kamagata Y."/>
            <person name="Tamaki H."/>
            <person name="Takai K."/>
        </authorList>
    </citation>
    <scope>NUCLEOTIDE SEQUENCE [LARGE SCALE GENOMIC DNA]</scope>
    <source>
        <strain evidence="9 10">MK-D1</strain>
    </source>
</reference>
<feature type="domain" description="Radical SAM core" evidence="8">
    <location>
        <begin position="280"/>
        <end position="540"/>
    </location>
</feature>
<dbReference type="NCBIfam" id="TIGR03904">
    <property type="entry name" value="SAM_YgiQ"/>
    <property type="match status" value="1"/>
</dbReference>
<dbReference type="PROSITE" id="PS51918">
    <property type="entry name" value="RADICAL_SAM"/>
    <property type="match status" value="1"/>
</dbReference>
<evidence type="ECO:0000313" key="10">
    <source>
        <dbReference type="Proteomes" id="UP000321408"/>
    </source>
</evidence>
<dbReference type="InterPro" id="IPR024560">
    <property type="entry name" value="UPF0313_C"/>
</dbReference>
<dbReference type="PANTHER" id="PTHR32331:SF0">
    <property type="entry name" value="UPF0313 PROTEIN YGIQ"/>
    <property type="match status" value="1"/>
</dbReference>